<evidence type="ECO:0000256" key="6">
    <source>
        <dbReference type="ARBA" id="ARBA00022989"/>
    </source>
</evidence>
<proteinExistence type="inferred from homology"/>
<dbReference type="GO" id="GO:0004896">
    <property type="term" value="F:cytokine receptor activity"/>
    <property type="evidence" value="ECO:0007669"/>
    <property type="project" value="InterPro"/>
</dbReference>
<dbReference type="SUPFAM" id="SSF49265">
    <property type="entry name" value="Fibronectin type III"/>
    <property type="match status" value="1"/>
</dbReference>
<dbReference type="OrthoDB" id="6381660at2759"/>
<dbReference type="AlphaFoldDB" id="A0A6J1L622"/>
<feature type="region of interest" description="Disordered" evidence="11">
    <location>
        <begin position="629"/>
        <end position="648"/>
    </location>
</feature>
<evidence type="ECO:0000313" key="15">
    <source>
        <dbReference type="Proteomes" id="UP000504633"/>
    </source>
</evidence>
<dbReference type="InterPro" id="IPR003961">
    <property type="entry name" value="FN3_dom"/>
</dbReference>
<evidence type="ECO:0000256" key="4">
    <source>
        <dbReference type="ARBA" id="ARBA00022729"/>
    </source>
</evidence>
<dbReference type="PROSITE" id="PS01353">
    <property type="entry name" value="HEMATOPO_REC_L_F2"/>
    <property type="match status" value="1"/>
</dbReference>
<reference evidence="16" key="1">
    <citation type="submission" date="2025-08" db="UniProtKB">
        <authorList>
            <consortium name="RefSeq"/>
        </authorList>
    </citation>
    <scope>IDENTIFICATION</scope>
    <source>
        <strain evidence="16">15085-1641.00</strain>
        <tissue evidence="16">Whole body</tissue>
    </source>
</reference>
<evidence type="ECO:0000256" key="11">
    <source>
        <dbReference type="SAM" id="MobiDB-lite"/>
    </source>
</evidence>
<comment type="subcellular location">
    <subcellularLocation>
        <location evidence="1">Membrane</location>
        <topology evidence="1">Single-pass type I membrane protein</topology>
    </subcellularLocation>
</comment>
<evidence type="ECO:0000313" key="16">
    <source>
        <dbReference type="RefSeq" id="XP_023161974.2"/>
    </source>
</evidence>
<evidence type="ECO:0000259" key="14">
    <source>
        <dbReference type="PROSITE" id="PS50853"/>
    </source>
</evidence>
<keyword evidence="6 12" id="KW-1133">Transmembrane helix</keyword>
<keyword evidence="3 12" id="KW-0812">Transmembrane</keyword>
<keyword evidence="5" id="KW-0677">Repeat</keyword>
<dbReference type="Gene3D" id="2.60.40.10">
    <property type="entry name" value="Immunoglobulins"/>
    <property type="match status" value="2"/>
</dbReference>
<keyword evidence="4 13" id="KW-0732">Signal</keyword>
<dbReference type="Proteomes" id="UP000504633">
    <property type="component" value="Unplaced"/>
</dbReference>
<dbReference type="PROSITE" id="PS50853">
    <property type="entry name" value="FN3"/>
    <property type="match status" value="1"/>
</dbReference>
<dbReference type="KEGG" id="dhe:111593450"/>
<name>A0A6J1L622_DROHY</name>
<evidence type="ECO:0000256" key="7">
    <source>
        <dbReference type="ARBA" id="ARBA00023136"/>
    </source>
</evidence>
<comment type="similarity">
    <text evidence="2">Belongs to the type I cytokine receptor family. Type 2 subfamily.</text>
</comment>
<dbReference type="InterPro" id="IPR013783">
    <property type="entry name" value="Ig-like_fold"/>
</dbReference>
<protein>
    <submittedName>
        <fullName evidence="16">Cytokine receptor</fullName>
    </submittedName>
</protein>
<evidence type="ECO:0000256" key="10">
    <source>
        <dbReference type="ARBA" id="ARBA00023180"/>
    </source>
</evidence>
<sequence length="726" mass="82498">MTQMGRYRRPINSTNLKFEMLRFVLVSVFVASYCCSQCRGDDDPLDHIHFEPSRSNIREGQAYNVTCWADSLAALNKLCDGGGAERLYMQANRLNLTVHILNGSTIYHEVRSAQPKHERAFGYECLCNGKSLLSSYFRVGVRLQVDDFSCRFEEAESPATFTCSFSKPALSDVVAKANYTLQHNNQIVECQPAGKGLQMQCIGRLDIFNEVYNFTLRLHDHLDEHFQRFQLRREQMIVLERPGSNLNVTSLNSSSICLEWSAKRSTNHIGYTIEWSKQLLMLPPNGSSDSGVIWSDPEQLTNKERLCLFRLPRPYQNYTIQLKRRYAYASAHWSRTFVYSFCTHPELPARPPVVWPSGYHIDPKRPSELHIYWQQLPQVEHNGPGFTYNVTIQKARYPHEIIAARVEIESNRAIVRNLSLHSDSFTIIVLSQNSLGSSLQSSRIRIPRQQESMQARRVPKNLAIGTGESRKQLTWEPPEEQKLLTSYTVYWCSWNTTDRSECNASVALDSAEVERCTQCQYEPSAGTLIDAFNWAVSANYDARDAIGSGGIRWLAWYHGPFTTAVVKSDPKQNLQGLVALIILGGFIYFLVQKYRYMSDIKVDLPVGLQSVPALTIVEQELPLLVVDQHQRQQQQPQPQQQLEELQEEQTNFDSSVEYAAVRFECFRPPDTLKAAQPMSDYVSTLSPLFPSAPPAADLAASLDNPSGYICMQSIRPTQVTGYVSLP</sequence>
<evidence type="ECO:0000256" key="3">
    <source>
        <dbReference type="ARBA" id="ARBA00022692"/>
    </source>
</evidence>
<dbReference type="InterPro" id="IPR003529">
    <property type="entry name" value="Hematopoietin_rcpt_Gp130_CS"/>
</dbReference>
<keyword evidence="8" id="KW-1015">Disulfide bond</keyword>
<organism evidence="15 16">
    <name type="scientific">Drosophila hydei</name>
    <name type="common">Fruit fly</name>
    <dbReference type="NCBI Taxonomy" id="7224"/>
    <lineage>
        <taxon>Eukaryota</taxon>
        <taxon>Metazoa</taxon>
        <taxon>Ecdysozoa</taxon>
        <taxon>Arthropoda</taxon>
        <taxon>Hexapoda</taxon>
        <taxon>Insecta</taxon>
        <taxon>Pterygota</taxon>
        <taxon>Neoptera</taxon>
        <taxon>Endopterygota</taxon>
        <taxon>Diptera</taxon>
        <taxon>Brachycera</taxon>
        <taxon>Muscomorpha</taxon>
        <taxon>Ephydroidea</taxon>
        <taxon>Drosophilidae</taxon>
        <taxon>Drosophila</taxon>
    </lineage>
</organism>
<keyword evidence="15" id="KW-1185">Reference proteome</keyword>
<dbReference type="GO" id="GO:0016020">
    <property type="term" value="C:membrane"/>
    <property type="evidence" value="ECO:0007669"/>
    <property type="project" value="UniProtKB-SubCell"/>
</dbReference>
<dbReference type="GeneID" id="111593450"/>
<dbReference type="OMA" id="CLEWSAK"/>
<evidence type="ECO:0000256" key="8">
    <source>
        <dbReference type="ARBA" id="ARBA00023157"/>
    </source>
</evidence>
<evidence type="ECO:0000256" key="9">
    <source>
        <dbReference type="ARBA" id="ARBA00023170"/>
    </source>
</evidence>
<dbReference type="InterPro" id="IPR036116">
    <property type="entry name" value="FN3_sf"/>
</dbReference>
<evidence type="ECO:0000256" key="13">
    <source>
        <dbReference type="SAM" id="SignalP"/>
    </source>
</evidence>
<evidence type="ECO:0000256" key="2">
    <source>
        <dbReference type="ARBA" id="ARBA00008921"/>
    </source>
</evidence>
<gene>
    <name evidence="16" type="primary">LOC111593450</name>
</gene>
<feature type="transmembrane region" description="Helical" evidence="12">
    <location>
        <begin position="574"/>
        <end position="591"/>
    </location>
</feature>
<feature type="compositionally biased region" description="Low complexity" evidence="11">
    <location>
        <begin position="631"/>
        <end position="643"/>
    </location>
</feature>
<keyword evidence="9 16" id="KW-0675">Receptor</keyword>
<accession>A0A6J1L622</accession>
<keyword evidence="10" id="KW-0325">Glycoprotein</keyword>
<evidence type="ECO:0000256" key="5">
    <source>
        <dbReference type="ARBA" id="ARBA00022737"/>
    </source>
</evidence>
<dbReference type="RefSeq" id="XP_023161974.2">
    <property type="nucleotide sequence ID" value="XM_023306206.2"/>
</dbReference>
<feature type="chain" id="PRO_5027045736" evidence="13">
    <location>
        <begin position="41"/>
        <end position="726"/>
    </location>
</feature>
<keyword evidence="7 12" id="KW-0472">Membrane</keyword>
<feature type="signal peptide" evidence="13">
    <location>
        <begin position="1"/>
        <end position="40"/>
    </location>
</feature>
<feature type="domain" description="Fibronectin type-III" evidence="14">
    <location>
        <begin position="242"/>
        <end position="346"/>
    </location>
</feature>
<evidence type="ECO:0000256" key="1">
    <source>
        <dbReference type="ARBA" id="ARBA00004479"/>
    </source>
</evidence>
<evidence type="ECO:0000256" key="12">
    <source>
        <dbReference type="SAM" id="Phobius"/>
    </source>
</evidence>